<evidence type="ECO:0000313" key="3">
    <source>
        <dbReference type="EMBL" id="MEY8016900.1"/>
    </source>
</evidence>
<dbReference type="InterPro" id="IPR012337">
    <property type="entry name" value="RNaseH-like_sf"/>
</dbReference>
<dbReference type="EMBL" id="JBGEDP010000001">
    <property type="protein sequence ID" value="MEY8017460.1"/>
    <property type="molecule type" value="Genomic_DNA"/>
</dbReference>
<evidence type="ECO:0000256" key="1">
    <source>
        <dbReference type="SAM" id="MobiDB-lite"/>
    </source>
</evidence>
<dbReference type="PROSITE" id="PS50994">
    <property type="entry name" value="INTEGRASE"/>
    <property type="match status" value="1"/>
</dbReference>
<dbReference type="Proteomes" id="UP001564760">
    <property type="component" value="Unassembled WGS sequence"/>
</dbReference>
<name>A0ABV4C876_9MYCO</name>
<dbReference type="EMBL" id="JBGEDP010000001">
    <property type="protein sequence ID" value="MEY8016900.1"/>
    <property type="molecule type" value="Genomic_DNA"/>
</dbReference>
<sequence>MPARVPAEAKELVLKTVDEAVAAGFSHSWACALWQVSDSRVHRWRARRRDTGTLVDCAPGGHPIHGLLPEEVAAILDLVEQWGPIDRSHRKLAHRGSYQQLVWVAPATLRRVLITHGLSLPAPQPRRRSEKKPWPDWLVWAPNRIWIWDATHFTRARRVVFAIVDMVSRKWIDTLVSVEETTTQVQVVFEHALEIEDLLDLLTDERLDLDADDPRRPILLAVSDNGPPMTAHDTRAFMALMAIVQHHGRPGVPQDQAWIESFFGHIKCEWPHLEAITDPALLETELARVRTEYNCVRLHEAIGYVTPDDEHAGRGEAIRQARRDGLDRARQRRLDYHRRTSTNPTGETPCIG</sequence>
<feature type="region of interest" description="Disordered" evidence="1">
    <location>
        <begin position="320"/>
        <end position="352"/>
    </location>
</feature>
<dbReference type="SUPFAM" id="SSF53098">
    <property type="entry name" value="Ribonuclease H-like"/>
    <property type="match status" value="1"/>
</dbReference>
<gene>
    <name evidence="3" type="ORF">AB8998_18820</name>
    <name evidence="4" type="ORF">AB8998_21660</name>
    <name evidence="5" type="ORF">AB8998_21960</name>
    <name evidence="6" type="ORF">AB8998_21980</name>
    <name evidence="7" type="ORF">AB8998_22005</name>
    <name evidence="8" type="ORF">AB8998_30980</name>
</gene>
<feature type="compositionally biased region" description="Basic and acidic residues" evidence="1">
    <location>
        <begin position="320"/>
        <end position="338"/>
    </location>
</feature>
<dbReference type="InterPro" id="IPR001584">
    <property type="entry name" value="Integrase_cat-core"/>
</dbReference>
<dbReference type="InterPro" id="IPR009057">
    <property type="entry name" value="Homeodomain-like_sf"/>
</dbReference>
<dbReference type="InterPro" id="IPR036397">
    <property type="entry name" value="RNaseH_sf"/>
</dbReference>
<evidence type="ECO:0000259" key="2">
    <source>
        <dbReference type="PROSITE" id="PS50994"/>
    </source>
</evidence>
<accession>A0ABV4C876</accession>
<dbReference type="PANTHER" id="PTHR46889">
    <property type="entry name" value="TRANSPOSASE INSF FOR INSERTION SEQUENCE IS3B-RELATED"/>
    <property type="match status" value="1"/>
</dbReference>
<evidence type="ECO:0000313" key="4">
    <source>
        <dbReference type="EMBL" id="MEY8017414.1"/>
    </source>
</evidence>
<evidence type="ECO:0000313" key="6">
    <source>
        <dbReference type="EMBL" id="MEY8017456.1"/>
    </source>
</evidence>
<dbReference type="EMBL" id="JBGEDP010000003">
    <property type="protein sequence ID" value="MEY8019078.1"/>
    <property type="molecule type" value="Genomic_DNA"/>
</dbReference>
<protein>
    <submittedName>
        <fullName evidence="7">Transposase</fullName>
    </submittedName>
</protein>
<dbReference type="Pfam" id="PF13683">
    <property type="entry name" value="rve_3"/>
    <property type="match status" value="1"/>
</dbReference>
<proteinExistence type="predicted"/>
<comment type="caution">
    <text evidence="7">The sequence shown here is derived from an EMBL/GenBank/DDBJ whole genome shotgun (WGS) entry which is preliminary data.</text>
</comment>
<dbReference type="EMBL" id="JBGEDP010000001">
    <property type="protein sequence ID" value="MEY8017454.1"/>
    <property type="molecule type" value="Genomic_DNA"/>
</dbReference>
<evidence type="ECO:0000313" key="7">
    <source>
        <dbReference type="EMBL" id="MEY8017460.1"/>
    </source>
</evidence>
<dbReference type="EMBL" id="JBGEDP010000001">
    <property type="protein sequence ID" value="MEY8017414.1"/>
    <property type="molecule type" value="Genomic_DNA"/>
</dbReference>
<feature type="domain" description="Integrase catalytic" evidence="2">
    <location>
        <begin position="138"/>
        <end position="315"/>
    </location>
</feature>
<dbReference type="SUPFAM" id="SSF46689">
    <property type="entry name" value="Homeodomain-like"/>
    <property type="match status" value="1"/>
</dbReference>
<dbReference type="RefSeq" id="WP_369739255.1">
    <property type="nucleotide sequence ID" value="NZ_JBGEDP010000001.1"/>
</dbReference>
<reference evidence="7 9" key="1">
    <citation type="submission" date="2024-08" db="EMBL/GenBank/DDBJ databases">
        <title>Mycobacterium servetensis sp. nov., a novel rapid-growing mycobacterial species recovered from a human patient in Zaragoza, Spain.</title>
        <authorList>
            <person name="Tristancho-Baro A.I."/>
            <person name="Buenestado-Serrano S."/>
            <person name="Garcia De Viedma D."/>
            <person name="Milagro-Beamonte A."/>
            <person name="Burillo N."/>
            <person name="Sanz S."/>
            <person name="Lopez-Calleja A.I."/>
            <person name="Penas-Utrilla D."/>
            <person name="Guardingo M."/>
            <person name="Garcia M.J."/>
            <person name="Vinuelas-Bayon J."/>
        </authorList>
    </citation>
    <scope>NUCLEOTIDE SEQUENCE [LARGE SCALE GENOMIC DNA]</scope>
    <source>
        <strain evidence="7">12766410_HUMS</strain>
        <strain evidence="9">HUMS_12744610</strain>
    </source>
</reference>
<organism evidence="7 9">
    <name type="scientific">Mycobacterium servetii</name>
    <dbReference type="NCBI Taxonomy" id="3237418"/>
    <lineage>
        <taxon>Bacteria</taxon>
        <taxon>Bacillati</taxon>
        <taxon>Actinomycetota</taxon>
        <taxon>Actinomycetes</taxon>
        <taxon>Mycobacteriales</taxon>
        <taxon>Mycobacteriaceae</taxon>
        <taxon>Mycobacterium</taxon>
    </lineage>
</organism>
<evidence type="ECO:0000313" key="8">
    <source>
        <dbReference type="EMBL" id="MEY8019078.1"/>
    </source>
</evidence>
<keyword evidence="9" id="KW-1185">Reference proteome</keyword>
<dbReference type="PANTHER" id="PTHR46889:SF4">
    <property type="entry name" value="TRANSPOSASE INSO FOR INSERTION SEQUENCE ELEMENT IS911B-RELATED"/>
    <property type="match status" value="1"/>
</dbReference>
<dbReference type="EMBL" id="JBGEDP010000001">
    <property type="protein sequence ID" value="MEY8017456.1"/>
    <property type="molecule type" value="Genomic_DNA"/>
</dbReference>
<dbReference type="Gene3D" id="3.30.420.10">
    <property type="entry name" value="Ribonuclease H-like superfamily/Ribonuclease H"/>
    <property type="match status" value="1"/>
</dbReference>
<evidence type="ECO:0000313" key="9">
    <source>
        <dbReference type="Proteomes" id="UP001564760"/>
    </source>
</evidence>
<evidence type="ECO:0000313" key="5">
    <source>
        <dbReference type="EMBL" id="MEY8017454.1"/>
    </source>
</evidence>
<dbReference type="InterPro" id="IPR050900">
    <property type="entry name" value="Transposase_IS3/IS150/IS904"/>
</dbReference>